<sequence length="277" mass="31458">YNDIGTIDGYFYEDENDGKTYLISKEQIHNYCHYGSSSGNGNCHNDYFQMASSSVIHLLKNFKEKYGLDYDKLAEYAILWLSFKLNKKPEHNFAKLNDFYNSYIENNKCYNDIIKDSVSMTYKKIIDTKKDLMDMDIKEISKFDGPFSILYYLYYGISDVVIDCGKNLITANSFVNQFNDLNNDPNNKENSSYNKLLSTLSNDYNNLKKLYKKKSCDFPDPPGLTPQTNPADNSVIVPGQTFGETSEGTSSNSSIASKLIPALSTFAIPVFLGVAYK</sequence>
<evidence type="ECO:0000313" key="1">
    <source>
        <dbReference type="EMBL" id="KEG00145.1"/>
    </source>
</evidence>
<dbReference type="Pfam" id="PF06022">
    <property type="entry name" value="Cir_Bir_Yir"/>
    <property type="match status" value="1"/>
</dbReference>
<dbReference type="Proteomes" id="UP000030681">
    <property type="component" value="Unassembled WGS sequence"/>
</dbReference>
<evidence type="ECO:0008006" key="3">
    <source>
        <dbReference type="Google" id="ProtNLM"/>
    </source>
</evidence>
<dbReference type="InterPro" id="IPR006477">
    <property type="entry name" value="Yir_bir_cir"/>
</dbReference>
<accession>A0A081I8Y7</accession>
<name>A0A081I8Y7_PLAVN</name>
<gene>
    <name evidence="1" type="ORF">YYE_05006</name>
</gene>
<dbReference type="EMBL" id="KL446988">
    <property type="protein sequence ID" value="KEG00145.1"/>
    <property type="molecule type" value="Genomic_DNA"/>
</dbReference>
<dbReference type="NCBIfam" id="TIGR01590">
    <property type="entry name" value="yir-bir-cir_Pla"/>
    <property type="match status" value="1"/>
</dbReference>
<protein>
    <recommendedName>
        <fullName evidence="3">CIR protein</fullName>
    </recommendedName>
</protein>
<organism evidence="1 2">
    <name type="scientific">Plasmodium vinckei vinckei</name>
    <dbReference type="NCBI Taxonomy" id="54757"/>
    <lineage>
        <taxon>Eukaryota</taxon>
        <taxon>Sar</taxon>
        <taxon>Alveolata</taxon>
        <taxon>Apicomplexa</taxon>
        <taxon>Aconoidasida</taxon>
        <taxon>Haemosporida</taxon>
        <taxon>Plasmodiidae</taxon>
        <taxon>Plasmodium</taxon>
        <taxon>Plasmodium (Vinckeia)</taxon>
    </lineage>
</organism>
<evidence type="ECO:0000313" key="2">
    <source>
        <dbReference type="Proteomes" id="UP000030681"/>
    </source>
</evidence>
<dbReference type="AlphaFoldDB" id="A0A081I8Y7"/>
<feature type="non-terminal residue" evidence="1">
    <location>
        <position position="277"/>
    </location>
</feature>
<proteinExistence type="predicted"/>
<feature type="non-terminal residue" evidence="1">
    <location>
        <position position="1"/>
    </location>
</feature>
<reference evidence="1 2" key="1">
    <citation type="submission" date="2013-02" db="EMBL/GenBank/DDBJ databases">
        <title>The Genome Sequence of Plasmodium vinckei vinckei.</title>
        <authorList>
            <consortium name="The Broad Institute Genome Sequencing Platform"/>
            <consortium name="The Broad Institute Genome Sequencing Center for Infectious Disease"/>
            <person name="Neafsey D."/>
            <person name="Cheeseman I."/>
            <person name="Volkman S."/>
            <person name="Adams J."/>
            <person name="Walker B."/>
            <person name="Young S.K."/>
            <person name="Zeng Q."/>
            <person name="Gargeya S."/>
            <person name="Fitzgerald M."/>
            <person name="Haas B."/>
            <person name="Abouelleil A."/>
            <person name="Alvarado L."/>
            <person name="Arachchi H.M."/>
            <person name="Berlin A.M."/>
            <person name="Chapman S.B."/>
            <person name="Dewar J."/>
            <person name="Goldberg J."/>
            <person name="Griggs A."/>
            <person name="Gujja S."/>
            <person name="Hansen M."/>
            <person name="Howarth C."/>
            <person name="Imamovic A."/>
            <person name="Larimer J."/>
            <person name="McCowan C."/>
            <person name="Murphy C."/>
            <person name="Neiman D."/>
            <person name="Pearson M."/>
            <person name="Priest M."/>
            <person name="Roberts A."/>
            <person name="Saif S."/>
            <person name="Shea T."/>
            <person name="Sisk P."/>
            <person name="Sykes S."/>
            <person name="Wortman J."/>
            <person name="Nusbaum C."/>
            <person name="Birren B."/>
        </authorList>
    </citation>
    <scope>NUCLEOTIDE SEQUENCE [LARGE SCALE GENOMIC DNA]</scope>
    <source>
        <strain evidence="2">vinckei</strain>
    </source>
</reference>